<dbReference type="EMBL" id="AYTS01000209">
    <property type="protein sequence ID" value="OOP54796.1"/>
    <property type="molecule type" value="Genomic_DNA"/>
</dbReference>
<evidence type="ECO:0008006" key="3">
    <source>
        <dbReference type="Google" id="ProtNLM"/>
    </source>
</evidence>
<accession>A0A1V4ANW5</accession>
<dbReference type="AlphaFoldDB" id="A0A1V4ANW5"/>
<dbReference type="STRING" id="1004156.AYP45_18165"/>
<protein>
    <recommendedName>
        <fullName evidence="3">Carbonic anhydrase</fullName>
    </recommendedName>
</protein>
<gene>
    <name evidence="1" type="ORF">AYP45_18165</name>
</gene>
<dbReference type="Proteomes" id="UP000189681">
    <property type="component" value="Unassembled WGS sequence"/>
</dbReference>
<dbReference type="SUPFAM" id="SSF53056">
    <property type="entry name" value="beta-carbonic anhydrase, cab"/>
    <property type="match status" value="1"/>
</dbReference>
<dbReference type="GO" id="GO:0008270">
    <property type="term" value="F:zinc ion binding"/>
    <property type="evidence" value="ECO:0007669"/>
    <property type="project" value="InterPro"/>
</dbReference>
<evidence type="ECO:0000313" key="2">
    <source>
        <dbReference type="Proteomes" id="UP000189681"/>
    </source>
</evidence>
<name>A0A1V4ANW5_9BACT</name>
<comment type="caution">
    <text evidence="1">The sequence shown here is derived from an EMBL/GenBank/DDBJ whole genome shotgun (WGS) entry which is preliminary data.</text>
</comment>
<dbReference type="Gene3D" id="3.40.1050.10">
    <property type="entry name" value="Carbonic anhydrase"/>
    <property type="match status" value="1"/>
</dbReference>
<evidence type="ECO:0000313" key="1">
    <source>
        <dbReference type="EMBL" id="OOP54796.1"/>
    </source>
</evidence>
<proteinExistence type="predicted"/>
<dbReference type="Pfam" id="PF20393">
    <property type="entry name" value="Pro_CA_2"/>
    <property type="match status" value="1"/>
</dbReference>
<dbReference type="InterPro" id="IPR036874">
    <property type="entry name" value="Carbonic_anhydrase_sf"/>
</dbReference>
<dbReference type="InterPro" id="IPR046871">
    <property type="entry name" value="Pro_CA_2"/>
</dbReference>
<reference evidence="1 2" key="1">
    <citation type="journal article" date="2017" name="Water Res.">
        <title>Discovery and metagenomic analysis of an anammox bacterial enrichment related to Candidatus "Brocadia caroliniensis" in a full-scale glycerol-fed nitritation-denitritation separate centrate treatment process.</title>
        <authorList>
            <person name="Park H."/>
            <person name="Brotto A.C."/>
            <person name="van Loosdrecht M.C."/>
            <person name="Chandran K."/>
        </authorList>
    </citation>
    <scope>NUCLEOTIDE SEQUENCE [LARGE SCALE GENOMIC DNA]</scope>
    <source>
        <strain evidence="1">26THWARD</strain>
    </source>
</reference>
<sequence length="145" mass="17011">MIKKTKWCDSLVITCSDFRFTTATQEFINNRLDLKGNYDYISIPGSIKNLLDRNTRDLVLNKFGVSVRLHHVKRVIILGHEDCSIGYGGSKNFKDSTDEYKMICKDLKKARTRMGIRFPHLKVYLYYATLLSENNQRIYNFEQIM</sequence>
<dbReference type="GO" id="GO:0004089">
    <property type="term" value="F:carbonate dehydratase activity"/>
    <property type="evidence" value="ECO:0007669"/>
    <property type="project" value="InterPro"/>
</dbReference>
<organism evidence="1 2">
    <name type="scientific">Candidatus Brocadia carolinensis</name>
    <dbReference type="NCBI Taxonomy" id="1004156"/>
    <lineage>
        <taxon>Bacteria</taxon>
        <taxon>Pseudomonadati</taxon>
        <taxon>Planctomycetota</taxon>
        <taxon>Candidatus Brocadiia</taxon>
        <taxon>Candidatus Brocadiales</taxon>
        <taxon>Candidatus Brocadiaceae</taxon>
        <taxon>Candidatus Brocadia</taxon>
    </lineage>
</organism>